<dbReference type="AlphaFoldDB" id="S4NMR5"/>
<feature type="transmembrane region" description="Helical" evidence="2">
    <location>
        <begin position="169"/>
        <end position="192"/>
    </location>
</feature>
<protein>
    <submittedName>
        <fullName evidence="4">Abortive infection protein</fullName>
    </submittedName>
</protein>
<dbReference type="PANTHER" id="PTHR36435">
    <property type="entry name" value="SLR1288 PROTEIN"/>
    <property type="match status" value="1"/>
</dbReference>
<dbReference type="PATRIC" id="fig|1423780.4.peg.1944"/>
<dbReference type="Proteomes" id="UP000016361">
    <property type="component" value="Unassembled WGS sequence"/>
</dbReference>
<gene>
    <name evidence="4" type="ORF">LOT_1664</name>
</gene>
<feature type="transmembrane region" description="Helical" evidence="2">
    <location>
        <begin position="105"/>
        <end position="124"/>
    </location>
</feature>
<evidence type="ECO:0000313" key="5">
    <source>
        <dbReference type="Proteomes" id="UP000016361"/>
    </source>
</evidence>
<evidence type="ECO:0000259" key="3">
    <source>
        <dbReference type="Pfam" id="PF02517"/>
    </source>
</evidence>
<reference evidence="5" key="1">
    <citation type="journal article" date="2013" name="Genome Announc.">
        <title>Draft Genome Sequence of D-Branched-Chain Amino Acid Producer Lactobacillus otakiensis JCM 15040T, Isolated from a Traditional Japanese Pickle.</title>
        <authorList>
            <person name="Doi K."/>
            <person name="Mori K."/>
            <person name="Mutaguchi Y."/>
            <person name="Tashiro K."/>
            <person name="Fujino Y."/>
            <person name="Ohmori T."/>
            <person name="Kuhara S."/>
            <person name="Ohshima T."/>
        </authorList>
    </citation>
    <scope>NUCLEOTIDE SEQUENCE [LARGE SCALE GENOMIC DNA]</scope>
    <source>
        <strain evidence="5">JCM 15040</strain>
    </source>
</reference>
<feature type="transmembrane region" description="Helical" evidence="2">
    <location>
        <begin position="233"/>
        <end position="251"/>
    </location>
</feature>
<dbReference type="InterPro" id="IPR003675">
    <property type="entry name" value="Rce1/LyrA-like_dom"/>
</dbReference>
<dbReference type="GeneID" id="301046951"/>
<proteinExistence type="inferred from homology"/>
<feature type="transmembrane region" description="Helical" evidence="2">
    <location>
        <begin position="144"/>
        <end position="163"/>
    </location>
</feature>
<comment type="caution">
    <text evidence="4">The sequence shown here is derived from an EMBL/GenBank/DDBJ whole genome shotgun (WGS) entry which is preliminary data.</text>
</comment>
<dbReference type="eggNOG" id="COG1266">
    <property type="taxonomic scope" value="Bacteria"/>
</dbReference>
<dbReference type="GO" id="GO:0080120">
    <property type="term" value="P:CAAX-box protein maturation"/>
    <property type="evidence" value="ECO:0007669"/>
    <property type="project" value="UniProtKB-ARBA"/>
</dbReference>
<feature type="domain" description="CAAX prenyl protease 2/Lysostaphin resistance protein A-like" evidence="3">
    <location>
        <begin position="104"/>
        <end position="209"/>
    </location>
</feature>
<dbReference type="Pfam" id="PF02517">
    <property type="entry name" value="Rce1-like"/>
    <property type="match status" value="1"/>
</dbReference>
<evidence type="ECO:0000256" key="1">
    <source>
        <dbReference type="ARBA" id="ARBA00009067"/>
    </source>
</evidence>
<keyword evidence="2" id="KW-0472">Membrane</keyword>
<sequence>MTSLSTHGSATNRNKIIWMLILFMVIEKVLENGVLVPAILKMPFGDLTSNLLYKGIEVLLVLGLNYWLVKQKLYFSFALNFKTIIFMVGGIGYISLFIHSGSVKFLFPTLGLALLTAISEELLYRGVIFVDLLKILTARHASGLNIITAVIVSSLLFSLQHLSNLASQSWLATGCQLIQTFGMGVLFAAVYLRTSSLSLVIFTHFIIDFPMIYLSQISVAASRSAGIETQPSVLGSIIVACLYVICGIIIFHSHLKDRLVKALNKS</sequence>
<keyword evidence="2" id="KW-0812">Transmembrane</keyword>
<dbReference type="GO" id="GO:0004175">
    <property type="term" value="F:endopeptidase activity"/>
    <property type="evidence" value="ECO:0007669"/>
    <property type="project" value="UniProtKB-ARBA"/>
</dbReference>
<dbReference type="InterPro" id="IPR052710">
    <property type="entry name" value="CAAX_protease"/>
</dbReference>
<organism evidence="4 5">
    <name type="scientific">Lentilactobacillus otakiensis DSM 19908 = JCM 15040</name>
    <dbReference type="NCBI Taxonomy" id="1423780"/>
    <lineage>
        <taxon>Bacteria</taxon>
        <taxon>Bacillati</taxon>
        <taxon>Bacillota</taxon>
        <taxon>Bacilli</taxon>
        <taxon>Lactobacillales</taxon>
        <taxon>Lactobacillaceae</taxon>
        <taxon>Lentilactobacillus</taxon>
    </lineage>
</organism>
<evidence type="ECO:0000256" key="2">
    <source>
        <dbReference type="SAM" id="Phobius"/>
    </source>
</evidence>
<name>S4NMR5_9LACO</name>
<accession>S4NMR5</accession>
<feature type="transmembrane region" description="Helical" evidence="2">
    <location>
        <begin position="16"/>
        <end position="39"/>
    </location>
</feature>
<feature type="transmembrane region" description="Helical" evidence="2">
    <location>
        <begin position="51"/>
        <end position="69"/>
    </location>
</feature>
<dbReference type="PANTHER" id="PTHR36435:SF1">
    <property type="entry name" value="CAAX AMINO TERMINAL PROTEASE FAMILY PROTEIN"/>
    <property type="match status" value="1"/>
</dbReference>
<keyword evidence="5" id="KW-1185">Reference proteome</keyword>
<feature type="transmembrane region" description="Helical" evidence="2">
    <location>
        <begin position="81"/>
        <end position="99"/>
    </location>
</feature>
<evidence type="ECO:0000313" key="4">
    <source>
        <dbReference type="EMBL" id="GAD17126.1"/>
    </source>
</evidence>
<dbReference type="OrthoDB" id="2293777at2"/>
<dbReference type="STRING" id="1423780.FD05_GL001917"/>
<keyword evidence="2" id="KW-1133">Transmembrane helix</keyword>
<dbReference type="RefSeq" id="WP_020281566.1">
    <property type="nucleotide sequence ID" value="NZ_AZED01000003.1"/>
</dbReference>
<feature type="transmembrane region" description="Helical" evidence="2">
    <location>
        <begin position="199"/>
        <end position="221"/>
    </location>
</feature>
<comment type="similarity">
    <text evidence="1">Belongs to the UPF0177 family.</text>
</comment>
<dbReference type="EMBL" id="BASH01000005">
    <property type="protein sequence ID" value="GAD17126.1"/>
    <property type="molecule type" value="Genomic_DNA"/>
</dbReference>